<comment type="function">
    <text evidence="1">The aspartyl protease (PR) mediates the proteolytic cleavages of the Gag and Gag-Pol polyproteins after assembly of the VLP.</text>
</comment>
<evidence type="ECO:0000259" key="22">
    <source>
        <dbReference type="PROSITE" id="PS50994"/>
    </source>
</evidence>
<evidence type="ECO:0000256" key="4">
    <source>
        <dbReference type="ARBA" id="ARBA00022722"/>
    </source>
</evidence>
<keyword evidence="24" id="KW-1185">Reference proteome</keyword>
<dbReference type="GO" id="GO:0015074">
    <property type="term" value="P:DNA integration"/>
    <property type="evidence" value="ECO:0007669"/>
    <property type="project" value="UniProtKB-KW"/>
</dbReference>
<evidence type="ECO:0000256" key="19">
    <source>
        <dbReference type="SAM" id="Coils"/>
    </source>
</evidence>
<accession>A0A151S0H0</accession>
<evidence type="ECO:0000256" key="2">
    <source>
        <dbReference type="ARBA" id="ARBA00022612"/>
    </source>
</evidence>
<evidence type="ECO:0000256" key="7">
    <source>
        <dbReference type="ARBA" id="ARBA00022750"/>
    </source>
</evidence>
<dbReference type="SUPFAM" id="SSF56672">
    <property type="entry name" value="DNA/RNA polymerases"/>
    <property type="match status" value="1"/>
</dbReference>
<dbReference type="InterPro" id="IPR039537">
    <property type="entry name" value="Retrotran_Ty1/copia-like"/>
</dbReference>
<keyword evidence="10" id="KW-0067">ATP-binding</keyword>
<dbReference type="InterPro" id="IPR043502">
    <property type="entry name" value="DNA/RNA_pol_sf"/>
</dbReference>
<keyword evidence="14" id="KW-0239">DNA-directed DNA polymerase</keyword>
<keyword evidence="17" id="KW-0511">Multifunctional enzyme</keyword>
<feature type="region of interest" description="Disordered" evidence="20">
    <location>
        <begin position="191"/>
        <end position="216"/>
    </location>
</feature>
<keyword evidence="19" id="KW-0175">Coiled coil</keyword>
<evidence type="ECO:0000256" key="20">
    <source>
        <dbReference type="SAM" id="MobiDB-lite"/>
    </source>
</evidence>
<evidence type="ECO:0000313" key="23">
    <source>
        <dbReference type="EMBL" id="KYP48234.1"/>
    </source>
</evidence>
<evidence type="ECO:0000313" key="24">
    <source>
        <dbReference type="Proteomes" id="UP000075243"/>
    </source>
</evidence>
<evidence type="ECO:0000256" key="11">
    <source>
        <dbReference type="ARBA" id="ARBA00022842"/>
    </source>
</evidence>
<keyword evidence="13" id="KW-0695">RNA-directed DNA polymerase</keyword>
<keyword evidence="16" id="KW-0233">DNA recombination</keyword>
<evidence type="ECO:0000256" key="18">
    <source>
        <dbReference type="PROSITE-ProRule" id="PRU00047"/>
    </source>
</evidence>
<evidence type="ECO:0000256" key="6">
    <source>
        <dbReference type="ARBA" id="ARBA00022741"/>
    </source>
</evidence>
<dbReference type="Gramene" id="C.cajan_28716.t">
    <property type="protein sequence ID" value="C.cajan_28716.t"/>
    <property type="gene ID" value="C.cajan_28716"/>
</dbReference>
<keyword evidence="6" id="KW-0547">Nucleotide-binding</keyword>
<protein>
    <submittedName>
        <fullName evidence="23">Retrovirus-related Pol polyprotein from transposon TNT 1-94</fullName>
    </submittedName>
</protein>
<evidence type="ECO:0000256" key="1">
    <source>
        <dbReference type="ARBA" id="ARBA00002180"/>
    </source>
</evidence>
<dbReference type="InterPro" id="IPR012337">
    <property type="entry name" value="RNaseH-like_sf"/>
</dbReference>
<evidence type="ECO:0000259" key="21">
    <source>
        <dbReference type="PROSITE" id="PS50158"/>
    </source>
</evidence>
<dbReference type="SUPFAM" id="SSF53098">
    <property type="entry name" value="Ribonuclease H-like"/>
    <property type="match status" value="1"/>
</dbReference>
<proteinExistence type="predicted"/>
<gene>
    <name evidence="23" type="ORF">KK1_030118</name>
</gene>
<evidence type="ECO:0000256" key="16">
    <source>
        <dbReference type="ARBA" id="ARBA00023172"/>
    </source>
</evidence>
<dbReference type="PANTHER" id="PTHR42648">
    <property type="entry name" value="TRANSPOSASE, PUTATIVE-RELATED"/>
    <property type="match status" value="1"/>
</dbReference>
<dbReference type="GO" id="GO:0005524">
    <property type="term" value="F:ATP binding"/>
    <property type="evidence" value="ECO:0007669"/>
    <property type="project" value="UniProtKB-KW"/>
</dbReference>
<dbReference type="InterPro" id="IPR057670">
    <property type="entry name" value="SH3_retrovirus"/>
</dbReference>
<evidence type="ECO:0000256" key="15">
    <source>
        <dbReference type="ARBA" id="ARBA00023113"/>
    </source>
</evidence>
<keyword evidence="18" id="KW-0862">Zinc</keyword>
<reference evidence="23" key="1">
    <citation type="journal article" date="2012" name="Nat. Biotechnol.">
        <title>Draft genome sequence of pigeonpea (Cajanus cajan), an orphan legume crop of resource-poor farmers.</title>
        <authorList>
            <person name="Varshney R.K."/>
            <person name="Chen W."/>
            <person name="Li Y."/>
            <person name="Bharti A.K."/>
            <person name="Saxena R.K."/>
            <person name="Schlueter J.A."/>
            <person name="Donoghue M.T."/>
            <person name="Azam S."/>
            <person name="Fan G."/>
            <person name="Whaley A.M."/>
            <person name="Farmer A.D."/>
            <person name="Sheridan J."/>
            <person name="Iwata A."/>
            <person name="Tuteja R."/>
            <person name="Penmetsa R.V."/>
            <person name="Wu W."/>
            <person name="Upadhyaya H.D."/>
            <person name="Yang S.P."/>
            <person name="Shah T."/>
            <person name="Saxena K.B."/>
            <person name="Michael T."/>
            <person name="McCombie W.R."/>
            <person name="Yang B."/>
            <person name="Zhang G."/>
            <person name="Yang H."/>
            <person name="Wang J."/>
            <person name="Spillane C."/>
            <person name="Cook D.R."/>
            <person name="May G.D."/>
            <person name="Xu X."/>
            <person name="Jackson S.A."/>
        </authorList>
    </citation>
    <scope>NUCLEOTIDE SEQUENCE [LARGE SCALE GENOMIC DNA]</scope>
</reference>
<keyword evidence="18" id="KW-0863">Zinc-finger</keyword>
<dbReference type="GO" id="GO:0004519">
    <property type="term" value="F:endonuclease activity"/>
    <property type="evidence" value="ECO:0007669"/>
    <property type="project" value="UniProtKB-KW"/>
</dbReference>
<keyword evidence="14" id="KW-0808">Transferase</keyword>
<evidence type="ECO:0000256" key="13">
    <source>
        <dbReference type="ARBA" id="ARBA00022918"/>
    </source>
</evidence>
<dbReference type="GO" id="GO:0003964">
    <property type="term" value="F:RNA-directed DNA polymerase activity"/>
    <property type="evidence" value="ECO:0007669"/>
    <property type="project" value="UniProtKB-KW"/>
</dbReference>
<dbReference type="Pfam" id="PF25597">
    <property type="entry name" value="SH3_retrovirus"/>
    <property type="match status" value="1"/>
</dbReference>
<feature type="domain" description="Integrase catalytic" evidence="22">
    <location>
        <begin position="460"/>
        <end position="632"/>
    </location>
</feature>
<evidence type="ECO:0000256" key="12">
    <source>
        <dbReference type="ARBA" id="ARBA00022908"/>
    </source>
</evidence>
<dbReference type="GO" id="GO:0003676">
    <property type="term" value="F:nucleic acid binding"/>
    <property type="evidence" value="ECO:0007669"/>
    <property type="project" value="InterPro"/>
</dbReference>
<keyword evidence="9" id="KW-0378">Hydrolase</keyword>
<keyword evidence="7" id="KW-0064">Aspartyl protease</keyword>
<evidence type="ECO:0000256" key="5">
    <source>
        <dbReference type="ARBA" id="ARBA00022723"/>
    </source>
</evidence>
<dbReference type="Pfam" id="PF22936">
    <property type="entry name" value="Pol_BBD"/>
    <property type="match status" value="1"/>
</dbReference>
<dbReference type="Pfam" id="PF13976">
    <property type="entry name" value="gag_pre-integrs"/>
    <property type="match status" value="1"/>
</dbReference>
<keyword evidence="12" id="KW-0229">DNA integration</keyword>
<dbReference type="GO" id="GO:0004190">
    <property type="term" value="F:aspartic-type endopeptidase activity"/>
    <property type="evidence" value="ECO:0007669"/>
    <property type="project" value="UniProtKB-KW"/>
</dbReference>
<dbReference type="EMBL" id="KQ483505">
    <property type="protein sequence ID" value="KYP48234.1"/>
    <property type="molecule type" value="Genomic_DNA"/>
</dbReference>
<keyword evidence="8" id="KW-0255">Endonuclease</keyword>
<keyword evidence="5" id="KW-0479">Metal-binding</keyword>
<name>A0A151S0H0_CAJCA</name>
<dbReference type="InterPro" id="IPR013103">
    <property type="entry name" value="RVT_2"/>
</dbReference>
<dbReference type="PANTHER" id="PTHR42648:SF11">
    <property type="entry name" value="TRANSPOSON TY4-P GAG-POL POLYPROTEIN"/>
    <property type="match status" value="1"/>
</dbReference>
<dbReference type="InterPro" id="IPR001878">
    <property type="entry name" value="Znf_CCHC"/>
</dbReference>
<evidence type="ECO:0000256" key="14">
    <source>
        <dbReference type="ARBA" id="ARBA00022932"/>
    </source>
</evidence>
<feature type="domain" description="CCHC-type" evidence="21">
    <location>
        <begin position="227"/>
        <end position="240"/>
    </location>
</feature>
<evidence type="ECO:0000256" key="10">
    <source>
        <dbReference type="ARBA" id="ARBA00022840"/>
    </source>
</evidence>
<dbReference type="SUPFAM" id="SSF57756">
    <property type="entry name" value="Retrovirus zinc finger-like domains"/>
    <property type="match status" value="1"/>
</dbReference>
<dbReference type="PROSITE" id="PS50994">
    <property type="entry name" value="INTEGRASE"/>
    <property type="match status" value="1"/>
</dbReference>
<dbReference type="InterPro" id="IPR036875">
    <property type="entry name" value="Znf_CCHC_sf"/>
</dbReference>
<sequence>MRVIFGFQDVLDIVKEGVQEMDSGATEAQKAANKEAKKKDCKALFIIHQCVDMGNFEKISNVTTTKEAWEILERAHAGNDKLKVRLQTLRRQYELLQMEGNEEVGAYFTRVLSLTNLMKSYGERISSQMIVEKVLRSLLPRFDHIVVAIEESKNLEILKVEELQVSLEAHEQRMVERSAEKTAEQALQVHSVKHEGEASRNKRGRGKWKHNRGRGGRKKVNKRHIQCFNCQRWGHYAEECYNKKEHNNEAQLVKEDDSDSDQVLLMVTTKTVENSENLWYLDTGCSSHMTGRKDWFSKLDESVKSKVKFADHKTLDAEGIGEVAIRSKNRQRSLISNVLFVPHMKSNLLSFGQLLERGFKMVMENNGMTVYDNKKRLILRAPLSKNRTFRVEIQVLEHQCLVSAVNSEEWLWHYRFGHLNFRDLNLLSRYNMVTGLPRLHQPKEMCRECVECKQPRNTFKQHVPIRSRCKLEVVYSDVCGPLQTESLGGNKYFVTFIDDFSRKVWVYLIKNKGDVFSTFKKFKCLAEKQCDCSVKILRTDGGGEYVSAEFTSFCEDEGIVHEVTPPYTPQHNGTAERKNRTLMNMVRSMLKSKGLPKYLWGEAVSTAAYILNRSPTKRLQGVTPEEIWSGHKPDTSHFRSFGSLCYRHVPNQLRRKLEDKGQQMILVGYHATGGYKFLDPKSRQIVISRDVIIDEASMWKDETDSKGKTARMLVDFESETTDLHPTATIEPRRSQRTRQIPQRLHDYDIFSESAVNSEGDLVHLALFSEIEPVSFEEAMDDPKWIEAMKDELRSIEKNKTWELVSLPLQKKSIDVKWVYKVKEKPNGEVAKYKARLVAKGFLQKAGIDYGDVFAPVARIETVRLVVALASLKGWPMYQLDVKSAFLNGEIEEEVYVAQPPSFKIKGQEEKVYKLRKALYGLKQAPRAWNKRIDSFLHQMKFIKCTSEHGVYVKSENNSDLLIACLYVDDLLVTGSNQGMVVDFKRSMMEEFEMTDLGHLSYFLGIEFKKTEKEIVMHQCKYATDIFEKV</sequence>
<dbReference type="GO" id="GO:0006310">
    <property type="term" value="P:DNA recombination"/>
    <property type="evidence" value="ECO:0007669"/>
    <property type="project" value="UniProtKB-KW"/>
</dbReference>
<dbReference type="Pfam" id="PF14223">
    <property type="entry name" value="Retrotran_gag_2"/>
    <property type="match status" value="1"/>
</dbReference>
<dbReference type="InterPro" id="IPR025724">
    <property type="entry name" value="GAG-pre-integrase_dom"/>
</dbReference>
<evidence type="ECO:0000256" key="3">
    <source>
        <dbReference type="ARBA" id="ARBA00022670"/>
    </source>
</evidence>
<dbReference type="InterPro" id="IPR054722">
    <property type="entry name" value="PolX-like_BBD"/>
</dbReference>
<dbReference type="InterPro" id="IPR036397">
    <property type="entry name" value="RNaseH_sf"/>
</dbReference>
<evidence type="ECO:0000256" key="8">
    <source>
        <dbReference type="ARBA" id="ARBA00022759"/>
    </source>
</evidence>
<keyword evidence="2" id="KW-1188">Viral release from host cell</keyword>
<dbReference type="Gene3D" id="3.30.420.10">
    <property type="entry name" value="Ribonuclease H-like superfamily/Ribonuclease H"/>
    <property type="match status" value="1"/>
</dbReference>
<dbReference type="AlphaFoldDB" id="A0A151S0H0"/>
<evidence type="ECO:0000256" key="17">
    <source>
        <dbReference type="ARBA" id="ARBA00023268"/>
    </source>
</evidence>
<keyword evidence="15" id="KW-0917">Virion maturation</keyword>
<feature type="compositionally biased region" description="Basic residues" evidence="20">
    <location>
        <begin position="201"/>
        <end position="216"/>
    </location>
</feature>
<organism evidence="23 24">
    <name type="scientific">Cajanus cajan</name>
    <name type="common">Pigeon pea</name>
    <name type="synonym">Cajanus indicus</name>
    <dbReference type="NCBI Taxonomy" id="3821"/>
    <lineage>
        <taxon>Eukaryota</taxon>
        <taxon>Viridiplantae</taxon>
        <taxon>Streptophyta</taxon>
        <taxon>Embryophyta</taxon>
        <taxon>Tracheophyta</taxon>
        <taxon>Spermatophyta</taxon>
        <taxon>Magnoliopsida</taxon>
        <taxon>eudicotyledons</taxon>
        <taxon>Gunneridae</taxon>
        <taxon>Pentapetalae</taxon>
        <taxon>rosids</taxon>
        <taxon>fabids</taxon>
        <taxon>Fabales</taxon>
        <taxon>Fabaceae</taxon>
        <taxon>Papilionoideae</taxon>
        <taxon>50 kb inversion clade</taxon>
        <taxon>NPAAA clade</taxon>
        <taxon>indigoferoid/millettioid clade</taxon>
        <taxon>Phaseoleae</taxon>
        <taxon>Cajanus</taxon>
    </lineage>
</organism>
<dbReference type="GO" id="GO:0003887">
    <property type="term" value="F:DNA-directed DNA polymerase activity"/>
    <property type="evidence" value="ECO:0007669"/>
    <property type="project" value="UniProtKB-KW"/>
</dbReference>
<keyword evidence="3" id="KW-0645">Protease</keyword>
<dbReference type="GO" id="GO:0006508">
    <property type="term" value="P:proteolysis"/>
    <property type="evidence" value="ECO:0007669"/>
    <property type="project" value="UniProtKB-KW"/>
</dbReference>
<keyword evidence="4" id="KW-0540">Nuclease</keyword>
<dbReference type="PROSITE" id="PS50158">
    <property type="entry name" value="ZF_CCHC"/>
    <property type="match status" value="1"/>
</dbReference>
<keyword evidence="14" id="KW-0548">Nucleotidyltransferase</keyword>
<dbReference type="InterPro" id="IPR001584">
    <property type="entry name" value="Integrase_cat-core"/>
</dbReference>
<dbReference type="GO" id="GO:0008270">
    <property type="term" value="F:zinc ion binding"/>
    <property type="evidence" value="ECO:0007669"/>
    <property type="project" value="UniProtKB-KW"/>
</dbReference>
<keyword evidence="11" id="KW-0460">Magnesium</keyword>
<dbReference type="Proteomes" id="UP000075243">
    <property type="component" value="Unassembled WGS sequence"/>
</dbReference>
<feature type="coiled-coil region" evidence="19">
    <location>
        <begin position="72"/>
        <end position="99"/>
    </location>
</feature>
<evidence type="ECO:0000256" key="9">
    <source>
        <dbReference type="ARBA" id="ARBA00022801"/>
    </source>
</evidence>
<dbReference type="Pfam" id="PF00665">
    <property type="entry name" value="rve"/>
    <property type="match status" value="1"/>
</dbReference>
<dbReference type="Pfam" id="PF07727">
    <property type="entry name" value="RVT_2"/>
    <property type="match status" value="1"/>
</dbReference>